<dbReference type="PROSITE" id="PS00761">
    <property type="entry name" value="SPASE_I_3"/>
    <property type="match status" value="1"/>
</dbReference>
<dbReference type="InterPro" id="IPR019756">
    <property type="entry name" value="Pept_S26A_signal_pept_1_Ser-AS"/>
</dbReference>
<dbReference type="InterPro" id="IPR019758">
    <property type="entry name" value="Pept_S26A_signal_pept_1_CS"/>
</dbReference>
<feature type="active site" evidence="7">
    <location>
        <position position="97"/>
    </location>
</feature>
<organism evidence="11">
    <name type="scientific">uncultured Eubacteriales bacterium</name>
    <dbReference type="NCBI Taxonomy" id="172733"/>
    <lineage>
        <taxon>Bacteria</taxon>
        <taxon>Bacillati</taxon>
        <taxon>Bacillota</taxon>
        <taxon>Clostridia</taxon>
        <taxon>Eubacteriales</taxon>
        <taxon>environmental samples</taxon>
    </lineage>
</organism>
<keyword evidence="8" id="KW-1133">Transmembrane helix</keyword>
<dbReference type="GO" id="GO:0006465">
    <property type="term" value="P:signal peptide processing"/>
    <property type="evidence" value="ECO:0007669"/>
    <property type="project" value="InterPro"/>
</dbReference>
<dbReference type="PANTHER" id="PTHR43390:SF1">
    <property type="entry name" value="CHLOROPLAST PROCESSING PEPTIDASE"/>
    <property type="match status" value="1"/>
</dbReference>
<dbReference type="Pfam" id="PF10502">
    <property type="entry name" value="Peptidase_S26"/>
    <property type="match status" value="1"/>
</dbReference>
<dbReference type="GO" id="GO:0005886">
    <property type="term" value="C:plasma membrane"/>
    <property type="evidence" value="ECO:0007669"/>
    <property type="project" value="UniProtKB-SubCell"/>
</dbReference>
<evidence type="ECO:0000256" key="6">
    <source>
        <dbReference type="ARBA" id="ARBA00022801"/>
    </source>
</evidence>
<evidence type="ECO:0000313" key="11">
    <source>
        <dbReference type="EMBL" id="SBV91901.1"/>
    </source>
</evidence>
<evidence type="ECO:0000256" key="9">
    <source>
        <dbReference type="RuleBase" id="RU362042"/>
    </source>
</evidence>
<name>A0A212IXE6_9FIRM</name>
<dbReference type="PROSITE" id="PS00501">
    <property type="entry name" value="SPASE_I_1"/>
    <property type="match status" value="1"/>
</dbReference>
<protein>
    <recommendedName>
        <fullName evidence="4 8">Signal peptidase I</fullName>
        <ecNumber evidence="4 8">3.4.21.89</ecNumber>
    </recommendedName>
</protein>
<dbReference type="GO" id="GO:0009003">
    <property type="term" value="F:signal peptidase activity"/>
    <property type="evidence" value="ECO:0007669"/>
    <property type="project" value="UniProtKB-EC"/>
</dbReference>
<dbReference type="Gene3D" id="2.10.109.10">
    <property type="entry name" value="Umud Fragment, subunit A"/>
    <property type="match status" value="1"/>
</dbReference>
<evidence type="ECO:0000256" key="2">
    <source>
        <dbReference type="ARBA" id="ARBA00004401"/>
    </source>
</evidence>
<comment type="subcellular location">
    <subcellularLocation>
        <location evidence="2">Cell membrane</location>
        <topology evidence="2">Single-pass type II membrane protein</topology>
    </subcellularLocation>
    <subcellularLocation>
        <location evidence="9">Membrane</location>
        <topology evidence="9">Single-pass type II membrane protein</topology>
    </subcellularLocation>
</comment>
<dbReference type="PANTHER" id="PTHR43390">
    <property type="entry name" value="SIGNAL PEPTIDASE I"/>
    <property type="match status" value="1"/>
</dbReference>
<keyword evidence="8" id="KW-0472">Membrane</keyword>
<dbReference type="GO" id="GO:0004252">
    <property type="term" value="F:serine-type endopeptidase activity"/>
    <property type="evidence" value="ECO:0007669"/>
    <property type="project" value="InterPro"/>
</dbReference>
<comment type="catalytic activity">
    <reaction evidence="1 8">
        <text>Cleavage of hydrophobic, N-terminal signal or leader sequences from secreted and periplasmic proteins.</text>
        <dbReference type="EC" id="3.4.21.89"/>
    </reaction>
</comment>
<accession>A0A212IXE6</accession>
<dbReference type="InterPro" id="IPR036286">
    <property type="entry name" value="LexA/Signal_pep-like_sf"/>
</dbReference>
<dbReference type="NCBIfam" id="TIGR02227">
    <property type="entry name" value="sigpep_I_bact"/>
    <property type="match status" value="1"/>
</dbReference>
<gene>
    <name evidence="11" type="ORF">KL86CLO1_10180</name>
</gene>
<keyword evidence="5 8" id="KW-0645">Protease</keyword>
<dbReference type="EMBL" id="FLUN01000001">
    <property type="protein sequence ID" value="SBV91901.1"/>
    <property type="molecule type" value="Genomic_DNA"/>
</dbReference>
<keyword evidence="8" id="KW-0812">Transmembrane</keyword>
<feature type="transmembrane region" description="Helical" evidence="8">
    <location>
        <begin position="25"/>
        <end position="47"/>
    </location>
</feature>
<dbReference type="InterPro" id="IPR019757">
    <property type="entry name" value="Pept_S26A_signal_pept_1_Lys-AS"/>
</dbReference>
<sequence length="197" mass="21973">MAKRLYRFPAREETLTGAEVFKVDLYFWLQALTVALVGLILLFTFVGRVIGVDGNSMFPTLHNGDTMLLQGLGYTPRQGDVVVLTKYFDSVQGPIVKRVIATGGQTVDIDYAAGTVTVDGVMLDETYIKEPMREPFFEGTSHVMVPEGQIFVMGDNRNDSLDSRFPALGTVDQRYVLGRVLMVLMPVDHFKWISQGE</sequence>
<evidence type="ECO:0000256" key="3">
    <source>
        <dbReference type="ARBA" id="ARBA00009370"/>
    </source>
</evidence>
<evidence type="ECO:0000256" key="8">
    <source>
        <dbReference type="RuleBase" id="RU003993"/>
    </source>
</evidence>
<reference evidence="11" key="1">
    <citation type="submission" date="2016-04" db="EMBL/GenBank/DDBJ databases">
        <authorList>
            <person name="Evans L.H."/>
            <person name="Alamgir A."/>
            <person name="Owens N."/>
            <person name="Weber N.D."/>
            <person name="Virtaneva K."/>
            <person name="Barbian K."/>
            <person name="Babar A."/>
            <person name="Rosenke K."/>
        </authorList>
    </citation>
    <scope>NUCLEOTIDE SEQUENCE</scope>
    <source>
        <strain evidence="11">86</strain>
    </source>
</reference>
<evidence type="ECO:0000256" key="1">
    <source>
        <dbReference type="ARBA" id="ARBA00000677"/>
    </source>
</evidence>
<proteinExistence type="inferred from homology"/>
<evidence type="ECO:0000256" key="4">
    <source>
        <dbReference type="ARBA" id="ARBA00013208"/>
    </source>
</evidence>
<comment type="similarity">
    <text evidence="3 9">Belongs to the peptidase S26 family.</text>
</comment>
<dbReference type="InterPro" id="IPR019533">
    <property type="entry name" value="Peptidase_S26"/>
</dbReference>
<dbReference type="PRINTS" id="PR00727">
    <property type="entry name" value="LEADERPTASE"/>
</dbReference>
<evidence type="ECO:0000256" key="5">
    <source>
        <dbReference type="ARBA" id="ARBA00022670"/>
    </source>
</evidence>
<dbReference type="CDD" id="cd06530">
    <property type="entry name" value="S26_SPase_I"/>
    <property type="match status" value="1"/>
</dbReference>
<evidence type="ECO:0000256" key="7">
    <source>
        <dbReference type="PIRSR" id="PIRSR600223-1"/>
    </source>
</evidence>
<dbReference type="AlphaFoldDB" id="A0A212IXE6"/>
<dbReference type="EC" id="3.4.21.89" evidence="4 8"/>
<evidence type="ECO:0000259" key="10">
    <source>
        <dbReference type="Pfam" id="PF10502"/>
    </source>
</evidence>
<dbReference type="PROSITE" id="PS00760">
    <property type="entry name" value="SPASE_I_2"/>
    <property type="match status" value="1"/>
</dbReference>
<feature type="active site" evidence="7">
    <location>
        <position position="56"/>
    </location>
</feature>
<feature type="domain" description="Peptidase S26" evidence="10">
    <location>
        <begin position="28"/>
        <end position="184"/>
    </location>
</feature>
<dbReference type="SUPFAM" id="SSF51306">
    <property type="entry name" value="LexA/Signal peptidase"/>
    <property type="match status" value="1"/>
</dbReference>
<keyword evidence="6 8" id="KW-0378">Hydrolase</keyword>
<dbReference type="InterPro" id="IPR000223">
    <property type="entry name" value="Pept_S26A_signal_pept_1"/>
</dbReference>